<evidence type="ECO:0000256" key="1">
    <source>
        <dbReference type="SAM" id="Phobius"/>
    </source>
</evidence>
<gene>
    <name evidence="2" type="ORF">H8E19_08970</name>
</gene>
<dbReference type="InterPro" id="IPR012902">
    <property type="entry name" value="N_methyl_site"/>
</dbReference>
<dbReference type="Pfam" id="PF07963">
    <property type="entry name" value="N_methyl"/>
    <property type="match status" value="1"/>
</dbReference>
<evidence type="ECO:0000313" key="3">
    <source>
        <dbReference type="Proteomes" id="UP000650524"/>
    </source>
</evidence>
<dbReference type="Proteomes" id="UP000650524">
    <property type="component" value="Unassembled WGS sequence"/>
</dbReference>
<protein>
    <submittedName>
        <fullName evidence="2">Prepilin-type N-terminal cleavage/methylation domain-containing protein</fullName>
    </submittedName>
</protein>
<dbReference type="InterPro" id="IPR045584">
    <property type="entry name" value="Pilin-like"/>
</dbReference>
<dbReference type="SUPFAM" id="SSF54523">
    <property type="entry name" value="Pili subunits"/>
    <property type="match status" value="1"/>
</dbReference>
<proteinExistence type="predicted"/>
<sequence>MSSTDIASGYIDFFRSRIRDARFRIQDGRWMIGKHEIFPQRFSLRLCAFARGFTLLEVLIAIFMFALVASAIFTAYTGTFRIIDESESRADICEMAGIALERISEDLESAYIANVEHTPGSDKANPAMVMLVGEKKELMGRSYGTLRFLSLAHLTFSEEEPVAKPTEIVYYVTARDGEGLLELYRSDTLLSHERPDAESGGLLLCEGLSSIGFTYYDSEGEAHETWDSGEGESKGKLPSRVSISMEFADSTNPDTPYKFMTGVEIPMGG</sequence>
<feature type="transmembrane region" description="Helical" evidence="1">
    <location>
        <begin position="53"/>
        <end position="76"/>
    </location>
</feature>
<dbReference type="EMBL" id="JACNJD010000214">
    <property type="protein sequence ID" value="MBC8177524.1"/>
    <property type="molecule type" value="Genomic_DNA"/>
</dbReference>
<comment type="caution">
    <text evidence="2">The sequence shown here is derived from an EMBL/GenBank/DDBJ whole genome shotgun (WGS) entry which is preliminary data.</text>
</comment>
<reference evidence="2 3" key="1">
    <citation type="submission" date="2020-08" db="EMBL/GenBank/DDBJ databases">
        <title>Bridging the membrane lipid divide: bacteria of the FCB group superphylum have the potential to synthesize archaeal ether lipids.</title>
        <authorList>
            <person name="Villanueva L."/>
            <person name="Von Meijenfeldt F.A.B."/>
            <person name="Westbye A.B."/>
            <person name="Yadav S."/>
            <person name="Hopmans E.C."/>
            <person name="Dutilh B.E."/>
            <person name="Sinninghe Damste J.S."/>
        </authorList>
    </citation>
    <scope>NUCLEOTIDE SEQUENCE [LARGE SCALE GENOMIC DNA]</scope>
    <source>
        <strain evidence="2">NIOZ-UU27</strain>
    </source>
</reference>
<evidence type="ECO:0000313" key="2">
    <source>
        <dbReference type="EMBL" id="MBC8177524.1"/>
    </source>
</evidence>
<dbReference type="AlphaFoldDB" id="A0A8J6N126"/>
<dbReference type="NCBIfam" id="TIGR02532">
    <property type="entry name" value="IV_pilin_GFxxxE"/>
    <property type="match status" value="1"/>
</dbReference>
<name>A0A8J6N126_9DELT</name>
<accession>A0A8J6N126</accession>
<organism evidence="2 3">
    <name type="scientific">Candidatus Desulfacyla euxinica</name>
    <dbReference type="NCBI Taxonomy" id="2841693"/>
    <lineage>
        <taxon>Bacteria</taxon>
        <taxon>Deltaproteobacteria</taxon>
        <taxon>Candidatus Desulfacyla</taxon>
    </lineage>
</organism>
<keyword evidence="1" id="KW-1133">Transmembrane helix</keyword>
<keyword evidence="1" id="KW-0812">Transmembrane</keyword>
<dbReference type="PROSITE" id="PS00409">
    <property type="entry name" value="PROKAR_NTER_METHYL"/>
    <property type="match status" value="1"/>
</dbReference>
<keyword evidence="1" id="KW-0472">Membrane</keyword>